<comment type="caution">
    <text evidence="1">The sequence shown here is derived from an EMBL/GenBank/DDBJ whole genome shotgun (WGS) entry which is preliminary data.</text>
</comment>
<proteinExistence type="predicted"/>
<keyword evidence="2" id="KW-1185">Reference proteome</keyword>
<dbReference type="Proteomes" id="UP001056120">
    <property type="component" value="Linkage Group LG01"/>
</dbReference>
<accession>A0ACB9K7B5</accession>
<reference evidence="2" key="1">
    <citation type="journal article" date="2022" name="Mol. Ecol. Resour.">
        <title>The genomes of chicory, endive, great burdock and yacon provide insights into Asteraceae palaeo-polyploidization history and plant inulin production.</title>
        <authorList>
            <person name="Fan W."/>
            <person name="Wang S."/>
            <person name="Wang H."/>
            <person name="Wang A."/>
            <person name="Jiang F."/>
            <person name="Liu H."/>
            <person name="Zhao H."/>
            <person name="Xu D."/>
            <person name="Zhang Y."/>
        </authorList>
    </citation>
    <scope>NUCLEOTIDE SEQUENCE [LARGE SCALE GENOMIC DNA]</scope>
    <source>
        <strain evidence="2">cv. Yunnan</strain>
    </source>
</reference>
<evidence type="ECO:0000313" key="1">
    <source>
        <dbReference type="EMBL" id="KAI3828109.1"/>
    </source>
</evidence>
<gene>
    <name evidence="1" type="ORF">L1987_02206</name>
</gene>
<dbReference type="EMBL" id="CM042018">
    <property type="protein sequence ID" value="KAI3828109.1"/>
    <property type="molecule type" value="Genomic_DNA"/>
</dbReference>
<organism evidence="1 2">
    <name type="scientific">Smallanthus sonchifolius</name>
    <dbReference type="NCBI Taxonomy" id="185202"/>
    <lineage>
        <taxon>Eukaryota</taxon>
        <taxon>Viridiplantae</taxon>
        <taxon>Streptophyta</taxon>
        <taxon>Embryophyta</taxon>
        <taxon>Tracheophyta</taxon>
        <taxon>Spermatophyta</taxon>
        <taxon>Magnoliopsida</taxon>
        <taxon>eudicotyledons</taxon>
        <taxon>Gunneridae</taxon>
        <taxon>Pentapetalae</taxon>
        <taxon>asterids</taxon>
        <taxon>campanulids</taxon>
        <taxon>Asterales</taxon>
        <taxon>Asteraceae</taxon>
        <taxon>Asteroideae</taxon>
        <taxon>Heliantheae alliance</taxon>
        <taxon>Millerieae</taxon>
        <taxon>Smallanthus</taxon>
    </lineage>
</organism>
<protein>
    <submittedName>
        <fullName evidence="1">Uncharacterized protein</fullName>
    </submittedName>
</protein>
<name>A0ACB9K7B5_9ASTR</name>
<evidence type="ECO:0000313" key="2">
    <source>
        <dbReference type="Proteomes" id="UP001056120"/>
    </source>
</evidence>
<sequence>MEGANGGVSVKGDVEGGVEGKVGVGGEESVGEGLGEVGSDGEVEFWEKVGSVIFVGVGYDVFGVGWNSECGDERVSSGKSDVRYMVRFEWEEMFHELDMSRVVETVRNGIVAFVGGFRGRVTKEDAFGGSRV</sequence>
<reference evidence="1 2" key="2">
    <citation type="journal article" date="2022" name="Mol. Ecol. Resour.">
        <title>The genomes of chicory, endive, great burdock and yacon provide insights into Asteraceae paleo-polyploidization history and plant inulin production.</title>
        <authorList>
            <person name="Fan W."/>
            <person name="Wang S."/>
            <person name="Wang H."/>
            <person name="Wang A."/>
            <person name="Jiang F."/>
            <person name="Liu H."/>
            <person name="Zhao H."/>
            <person name="Xu D."/>
            <person name="Zhang Y."/>
        </authorList>
    </citation>
    <scope>NUCLEOTIDE SEQUENCE [LARGE SCALE GENOMIC DNA]</scope>
    <source>
        <strain evidence="2">cv. Yunnan</strain>
        <tissue evidence="1">Leaves</tissue>
    </source>
</reference>